<accession>C5K787</accession>
<dbReference type="SUPFAM" id="SSF53474">
    <property type="entry name" value="alpha/beta-Hydrolases"/>
    <property type="match status" value="1"/>
</dbReference>
<sequence>VYAKLAPDMACNYHQYLPELLDKGLRILVYAGDRDLVCNWVGSLAWMEALRWGGRGGFSRAQPVEYSVRIGAELHLQRTSSL</sequence>
<dbReference type="Gene3D" id="3.40.50.1820">
    <property type="entry name" value="alpha/beta hydrolase"/>
    <property type="match status" value="1"/>
</dbReference>
<dbReference type="GO" id="GO:0006508">
    <property type="term" value="P:proteolysis"/>
    <property type="evidence" value="ECO:0007669"/>
    <property type="project" value="InterPro"/>
</dbReference>
<comment type="similarity">
    <text evidence="1">Belongs to the peptidase S10 family.</text>
</comment>
<dbReference type="OrthoDB" id="443318at2759"/>
<gene>
    <name evidence="2" type="ORF">Pmar_PMAR012401</name>
</gene>
<dbReference type="OMA" id="WEVERKH"/>
<feature type="non-terminal residue" evidence="2">
    <location>
        <position position="1"/>
    </location>
</feature>
<evidence type="ECO:0000313" key="3">
    <source>
        <dbReference type="Proteomes" id="UP000007800"/>
    </source>
</evidence>
<evidence type="ECO:0000256" key="1">
    <source>
        <dbReference type="ARBA" id="ARBA00009431"/>
    </source>
</evidence>
<dbReference type="AlphaFoldDB" id="C5K787"/>
<evidence type="ECO:0008006" key="4">
    <source>
        <dbReference type="Google" id="ProtNLM"/>
    </source>
</evidence>
<dbReference type="GO" id="GO:0004185">
    <property type="term" value="F:serine-type carboxypeptidase activity"/>
    <property type="evidence" value="ECO:0007669"/>
    <property type="project" value="InterPro"/>
</dbReference>
<dbReference type="Pfam" id="PF00450">
    <property type="entry name" value="Peptidase_S10"/>
    <property type="match status" value="1"/>
</dbReference>
<dbReference type="InterPro" id="IPR029058">
    <property type="entry name" value="AB_hydrolase_fold"/>
</dbReference>
<protein>
    <recommendedName>
        <fullName evidence="4">Serine carboxypeptidase</fullName>
    </recommendedName>
</protein>
<name>C5K787_PERM5</name>
<evidence type="ECO:0000313" key="2">
    <source>
        <dbReference type="EMBL" id="EER19422.1"/>
    </source>
</evidence>
<dbReference type="RefSeq" id="XP_002787626.1">
    <property type="nucleotide sequence ID" value="XM_002787580.1"/>
</dbReference>
<dbReference type="Proteomes" id="UP000007800">
    <property type="component" value="Unassembled WGS sequence"/>
</dbReference>
<feature type="non-terminal residue" evidence="2">
    <location>
        <position position="82"/>
    </location>
</feature>
<dbReference type="InterPro" id="IPR001563">
    <property type="entry name" value="Peptidase_S10"/>
</dbReference>
<organism evidence="3">
    <name type="scientific">Perkinsus marinus (strain ATCC 50983 / TXsc)</name>
    <dbReference type="NCBI Taxonomy" id="423536"/>
    <lineage>
        <taxon>Eukaryota</taxon>
        <taxon>Sar</taxon>
        <taxon>Alveolata</taxon>
        <taxon>Perkinsozoa</taxon>
        <taxon>Perkinsea</taxon>
        <taxon>Perkinsida</taxon>
        <taxon>Perkinsidae</taxon>
        <taxon>Perkinsus</taxon>
    </lineage>
</organism>
<dbReference type="GeneID" id="9039683"/>
<dbReference type="EMBL" id="GG671079">
    <property type="protein sequence ID" value="EER19422.1"/>
    <property type="molecule type" value="Genomic_DNA"/>
</dbReference>
<keyword evidence="3" id="KW-1185">Reference proteome</keyword>
<dbReference type="InParanoid" id="C5K787"/>
<proteinExistence type="inferred from homology"/>
<reference evidence="2 3" key="1">
    <citation type="submission" date="2008-07" db="EMBL/GenBank/DDBJ databases">
        <authorList>
            <person name="El-Sayed N."/>
            <person name="Caler E."/>
            <person name="Inman J."/>
            <person name="Amedeo P."/>
            <person name="Hass B."/>
            <person name="Wortman J."/>
        </authorList>
    </citation>
    <scope>NUCLEOTIDE SEQUENCE [LARGE SCALE GENOMIC DNA]</scope>
    <source>
        <strain evidence="3">ATCC 50983 / TXsc</strain>
    </source>
</reference>